<accession>A0A654ZM71</accession>
<reference evidence="5 6" key="1">
    <citation type="submission" date="2015-03" db="EMBL/GenBank/DDBJ databases">
        <authorList>
            <consortium name="Pathogen Informatics"/>
        </authorList>
    </citation>
    <scope>NUCLEOTIDE SEQUENCE [LARGE SCALE GENOMIC DNA]</scope>
    <source>
        <strain evidence="4 6">Bir 172</strain>
        <strain evidence="3 7">Bir 187</strain>
        <strain evidence="2 5">C09601061</strain>
    </source>
</reference>
<dbReference type="EMBL" id="CGCX01001561">
    <property type="protein sequence ID" value="CFR97422.1"/>
    <property type="molecule type" value="Genomic_DNA"/>
</dbReference>
<protein>
    <submittedName>
        <fullName evidence="4">Uncharacterized protein</fullName>
    </submittedName>
</protein>
<organism evidence="4 6">
    <name type="scientific">Mycobacterium tuberculosis</name>
    <dbReference type="NCBI Taxonomy" id="1773"/>
    <lineage>
        <taxon>Bacteria</taxon>
        <taxon>Bacillati</taxon>
        <taxon>Actinomycetota</taxon>
        <taxon>Actinomycetes</taxon>
        <taxon>Mycobacteriales</taxon>
        <taxon>Mycobacteriaceae</taxon>
        <taxon>Mycobacterium</taxon>
        <taxon>Mycobacterium tuberculosis complex</taxon>
    </lineage>
</organism>
<gene>
    <name evidence="2" type="ORF">ERS007657_03333</name>
    <name evidence="4" type="ORF">ERS027646_04471</name>
    <name evidence="3" type="ORF">ERS027661_03907</name>
</gene>
<dbReference type="Proteomes" id="UP000049023">
    <property type="component" value="Unassembled WGS sequence"/>
</dbReference>
<evidence type="ECO:0000256" key="1">
    <source>
        <dbReference type="SAM" id="MobiDB-lite"/>
    </source>
</evidence>
<evidence type="ECO:0000313" key="7">
    <source>
        <dbReference type="Proteomes" id="UP000049023"/>
    </source>
</evidence>
<evidence type="ECO:0000313" key="6">
    <source>
        <dbReference type="Proteomes" id="UP000048948"/>
    </source>
</evidence>
<dbReference type="AlphaFoldDB" id="A0A654ZM71"/>
<evidence type="ECO:0000313" key="4">
    <source>
        <dbReference type="EMBL" id="CKU08841.1"/>
    </source>
</evidence>
<dbReference type="Proteomes" id="UP000046680">
    <property type="component" value="Unassembled WGS sequence"/>
</dbReference>
<dbReference type="EMBL" id="CNFU01001139">
    <property type="protein sequence ID" value="CKT07907.1"/>
    <property type="molecule type" value="Genomic_DNA"/>
</dbReference>
<evidence type="ECO:0000313" key="2">
    <source>
        <dbReference type="EMBL" id="CFR97422.1"/>
    </source>
</evidence>
<dbReference type="Proteomes" id="UP000048948">
    <property type="component" value="Unassembled WGS sequence"/>
</dbReference>
<evidence type="ECO:0000313" key="5">
    <source>
        <dbReference type="Proteomes" id="UP000046680"/>
    </source>
</evidence>
<evidence type="ECO:0000313" key="3">
    <source>
        <dbReference type="EMBL" id="CKT07907.1"/>
    </source>
</evidence>
<proteinExistence type="predicted"/>
<sequence>MSGGTAGHHRGVLHRQSAERHQQRGVVDDDIPGRGLGQGFEQGRADDMREDHFGRAGAVAVPGCGVPAEHVEEPVHLALRVVEPSGAGPAVGAAIDRLVAVAVDGTAQLGSQQLDQLVPADLHELFGAASRAGPRAMLQPSAPYGGVGDAAAVTYRAGQVLQLRSRVGVTGERGHGRNVAAVHPSGEHAPVRCRRIDLHLQQSSAAT</sequence>
<dbReference type="EMBL" id="CNGE01001385">
    <property type="protein sequence ID" value="CKU08841.1"/>
    <property type="molecule type" value="Genomic_DNA"/>
</dbReference>
<feature type="region of interest" description="Disordered" evidence="1">
    <location>
        <begin position="1"/>
        <end position="42"/>
    </location>
</feature>
<name>A0A654ZM71_MYCTX</name>